<dbReference type="InterPro" id="IPR036554">
    <property type="entry name" value="GHMP_kinase_C_sf"/>
</dbReference>
<sequence>FYFFLTLTEKIDKMNSVYLQPGAYGGKINGSGAEGTMFTLLSKSESRIKFAIEETTSICNSNEQWS</sequence>
<feature type="non-terminal residue" evidence="1">
    <location>
        <position position="1"/>
    </location>
</feature>
<dbReference type="AlphaFoldDB" id="A0A0F9QV32"/>
<gene>
    <name evidence="1" type="ORF">LCGC14_1050260</name>
</gene>
<dbReference type="SUPFAM" id="SSF55060">
    <property type="entry name" value="GHMP Kinase, C-terminal domain"/>
    <property type="match status" value="1"/>
</dbReference>
<organism evidence="1">
    <name type="scientific">marine sediment metagenome</name>
    <dbReference type="NCBI Taxonomy" id="412755"/>
    <lineage>
        <taxon>unclassified sequences</taxon>
        <taxon>metagenomes</taxon>
        <taxon>ecological metagenomes</taxon>
    </lineage>
</organism>
<name>A0A0F9QV32_9ZZZZ</name>
<accession>A0A0F9QV32</accession>
<reference evidence="1" key="1">
    <citation type="journal article" date="2015" name="Nature">
        <title>Complex archaea that bridge the gap between prokaryotes and eukaryotes.</title>
        <authorList>
            <person name="Spang A."/>
            <person name="Saw J.H."/>
            <person name="Jorgensen S.L."/>
            <person name="Zaremba-Niedzwiedzka K."/>
            <person name="Martijn J."/>
            <person name="Lind A.E."/>
            <person name="van Eijk R."/>
            <person name="Schleper C."/>
            <person name="Guy L."/>
            <person name="Ettema T.J."/>
        </authorList>
    </citation>
    <scope>NUCLEOTIDE SEQUENCE</scope>
</reference>
<evidence type="ECO:0008006" key="2">
    <source>
        <dbReference type="Google" id="ProtNLM"/>
    </source>
</evidence>
<comment type="caution">
    <text evidence="1">The sequence shown here is derived from an EMBL/GenBank/DDBJ whole genome shotgun (WGS) entry which is preliminary data.</text>
</comment>
<dbReference type="EMBL" id="LAZR01004385">
    <property type="protein sequence ID" value="KKN09083.1"/>
    <property type="molecule type" value="Genomic_DNA"/>
</dbReference>
<protein>
    <recommendedName>
        <fullName evidence="2">GHMP kinase C-terminal domain-containing protein</fullName>
    </recommendedName>
</protein>
<evidence type="ECO:0000313" key="1">
    <source>
        <dbReference type="EMBL" id="KKN09083.1"/>
    </source>
</evidence>
<dbReference type="Gene3D" id="3.30.70.890">
    <property type="entry name" value="GHMP kinase, C-terminal domain"/>
    <property type="match status" value="1"/>
</dbReference>
<proteinExistence type="predicted"/>